<gene>
    <name evidence="1" type="ORF">A6302_02027</name>
</gene>
<keyword evidence="2" id="KW-1185">Reference proteome</keyword>
<dbReference type="AlphaFoldDB" id="A0A1E3H311"/>
<evidence type="ECO:0000313" key="2">
    <source>
        <dbReference type="Proteomes" id="UP000094622"/>
    </source>
</evidence>
<proteinExistence type="predicted"/>
<dbReference type="RefSeq" id="WP_069306756.1">
    <property type="nucleotide sequence ID" value="NZ_MCRJ01000043.1"/>
</dbReference>
<reference evidence="1 2" key="1">
    <citation type="submission" date="2016-07" db="EMBL/GenBank/DDBJ databases">
        <title>Draft Genome Sequence of Methylobrevis pamukkalensis PK2.</title>
        <authorList>
            <person name="Vasilenko O.V."/>
            <person name="Doronina N.V."/>
            <person name="Shmareva M.N."/>
            <person name="Tarlachkov S.V."/>
            <person name="Mustakhimov I."/>
            <person name="Trotsenko Y.A."/>
        </authorList>
    </citation>
    <scope>NUCLEOTIDE SEQUENCE [LARGE SCALE GENOMIC DNA]</scope>
    <source>
        <strain evidence="1 2">PK2</strain>
    </source>
</reference>
<protein>
    <submittedName>
        <fullName evidence="1">Uncharacterized protein</fullName>
    </submittedName>
</protein>
<evidence type="ECO:0000313" key="1">
    <source>
        <dbReference type="EMBL" id="ODN70674.1"/>
    </source>
</evidence>
<dbReference type="EMBL" id="MCRJ01000043">
    <property type="protein sequence ID" value="ODN70674.1"/>
    <property type="molecule type" value="Genomic_DNA"/>
</dbReference>
<name>A0A1E3H311_9HYPH</name>
<dbReference type="Proteomes" id="UP000094622">
    <property type="component" value="Unassembled WGS sequence"/>
</dbReference>
<organism evidence="1 2">
    <name type="scientific">Methylobrevis pamukkalensis</name>
    <dbReference type="NCBI Taxonomy" id="1439726"/>
    <lineage>
        <taxon>Bacteria</taxon>
        <taxon>Pseudomonadati</taxon>
        <taxon>Pseudomonadota</taxon>
        <taxon>Alphaproteobacteria</taxon>
        <taxon>Hyphomicrobiales</taxon>
        <taxon>Pleomorphomonadaceae</taxon>
        <taxon>Methylobrevis</taxon>
    </lineage>
</organism>
<sequence length="113" mass="12219">MTAAAAIRSAEGTPLTAFLARLDELVASDSYAEAAKAFAAFNAANPGNDFFVEEALPFKVSNHLIAKIGVPTAFMKLTLRRPTWAVELTKAFHEPETFAAYMAELEADVQKLV</sequence>
<accession>A0A1E3H311</accession>
<comment type="caution">
    <text evidence="1">The sequence shown here is derived from an EMBL/GenBank/DDBJ whole genome shotgun (WGS) entry which is preliminary data.</text>
</comment>
<dbReference type="OrthoDB" id="8449497at2"/>